<reference evidence="1" key="1">
    <citation type="submission" date="2023-08" db="EMBL/GenBank/DDBJ databases">
        <title>Reference Genome Resource for the Citrus Pathogen Phytophthora citrophthora.</title>
        <authorList>
            <person name="Moller H."/>
            <person name="Coetzee B."/>
            <person name="Rose L.J."/>
            <person name="Van Niekerk J.M."/>
        </authorList>
    </citation>
    <scope>NUCLEOTIDE SEQUENCE</scope>
    <source>
        <strain evidence="1">STE-U-9442</strain>
    </source>
</reference>
<protein>
    <submittedName>
        <fullName evidence="1">Uncharacterized protein</fullName>
    </submittedName>
</protein>
<accession>A0AAD9GR96</accession>
<evidence type="ECO:0000313" key="2">
    <source>
        <dbReference type="Proteomes" id="UP001259832"/>
    </source>
</evidence>
<dbReference type="EMBL" id="JASMQC010000007">
    <property type="protein sequence ID" value="KAK1943272.1"/>
    <property type="molecule type" value="Genomic_DNA"/>
</dbReference>
<gene>
    <name evidence="1" type="ORF">P3T76_004668</name>
</gene>
<sequence>MDKRFLARHRQAILQVPPHITIKEHREAYLVMAAGMLVNEAITPTICFKCSLHTVKSHARAIHMNDMPVGE</sequence>
<organism evidence="1 2">
    <name type="scientific">Phytophthora citrophthora</name>
    <dbReference type="NCBI Taxonomy" id="4793"/>
    <lineage>
        <taxon>Eukaryota</taxon>
        <taxon>Sar</taxon>
        <taxon>Stramenopiles</taxon>
        <taxon>Oomycota</taxon>
        <taxon>Peronosporomycetes</taxon>
        <taxon>Peronosporales</taxon>
        <taxon>Peronosporaceae</taxon>
        <taxon>Phytophthora</taxon>
    </lineage>
</organism>
<comment type="caution">
    <text evidence="1">The sequence shown here is derived from an EMBL/GenBank/DDBJ whole genome shotgun (WGS) entry which is preliminary data.</text>
</comment>
<proteinExistence type="predicted"/>
<evidence type="ECO:0000313" key="1">
    <source>
        <dbReference type="EMBL" id="KAK1943272.1"/>
    </source>
</evidence>
<keyword evidence="2" id="KW-1185">Reference proteome</keyword>
<name>A0AAD9GR96_9STRA</name>
<dbReference type="AlphaFoldDB" id="A0AAD9GR96"/>
<dbReference type="Proteomes" id="UP001259832">
    <property type="component" value="Unassembled WGS sequence"/>
</dbReference>